<comment type="cofactor">
    <cofactor evidence="3">
        <name>Cu cation</name>
        <dbReference type="ChEBI" id="CHEBI:23378"/>
    </cofactor>
    <text evidence="3">Binds 1 copper ion per subunit.</text>
</comment>
<evidence type="ECO:0000256" key="5">
    <source>
        <dbReference type="SAM" id="SignalP"/>
    </source>
</evidence>
<dbReference type="Gene3D" id="2.60.40.200">
    <property type="entry name" value="Superoxide dismutase, copper/zinc binding domain"/>
    <property type="match status" value="1"/>
</dbReference>
<name>A0A919UM61_9ACTN</name>
<dbReference type="EC" id="1.15.1.1" evidence="3"/>
<keyword evidence="3" id="KW-0862">Zinc</keyword>
<proteinExistence type="inferred from homology"/>
<comment type="catalytic activity">
    <reaction evidence="3">
        <text>2 superoxide + 2 H(+) = H2O2 + O2</text>
        <dbReference type="Rhea" id="RHEA:20696"/>
        <dbReference type="ChEBI" id="CHEBI:15378"/>
        <dbReference type="ChEBI" id="CHEBI:15379"/>
        <dbReference type="ChEBI" id="CHEBI:16240"/>
        <dbReference type="ChEBI" id="CHEBI:18421"/>
        <dbReference type="EC" id="1.15.1.1"/>
    </reaction>
</comment>
<keyword evidence="3" id="KW-0186">Copper</keyword>
<evidence type="ECO:0000313" key="7">
    <source>
        <dbReference type="EMBL" id="GIH26986.1"/>
    </source>
</evidence>
<dbReference type="PROSITE" id="PS00332">
    <property type="entry name" value="SOD_CU_ZN_2"/>
    <property type="match status" value="1"/>
</dbReference>
<dbReference type="Pfam" id="PF00080">
    <property type="entry name" value="Sod_Cu"/>
    <property type="match status" value="1"/>
</dbReference>
<evidence type="ECO:0000256" key="3">
    <source>
        <dbReference type="RuleBase" id="RU000393"/>
    </source>
</evidence>
<dbReference type="InterPro" id="IPR001424">
    <property type="entry name" value="SOD_Cu_Zn_dom"/>
</dbReference>
<dbReference type="PANTHER" id="PTHR10003">
    <property type="entry name" value="SUPEROXIDE DISMUTASE CU-ZN -RELATED"/>
    <property type="match status" value="1"/>
</dbReference>
<evidence type="ECO:0000256" key="2">
    <source>
        <dbReference type="ARBA" id="ARBA00024900"/>
    </source>
</evidence>
<dbReference type="EMBL" id="BOOA01000048">
    <property type="protein sequence ID" value="GIH26986.1"/>
    <property type="molecule type" value="Genomic_DNA"/>
</dbReference>
<protein>
    <recommendedName>
        <fullName evidence="3">Superoxide dismutase [Cu-Zn]</fullName>
        <ecNumber evidence="3">1.15.1.1</ecNumber>
    </recommendedName>
</protein>
<sequence length="206" mass="21037">MTQRVTNICLTATIAVGLAVAGVATMAEAAPHDKPLQVAIRDVNGIRVGTLVVAPKDRARSRVTVRVRDLPAGYHGFHIHSVGLCDAKAVDPATKAVSPFFSAGGHLDLAPGGHSHPSHSGDLPPLLVGRNGTGSASFLTDRFRAGQLTDADGSAIIVHGLADNQANIPPRYAPGGPDSDTLKTGDSGPRIACGAIKAIKGGKAPK</sequence>
<gene>
    <name evidence="7" type="ORF">Aph01nite_52960</name>
</gene>
<dbReference type="RefSeq" id="WP_204043653.1">
    <property type="nucleotide sequence ID" value="NZ_BOOA01000048.1"/>
</dbReference>
<reference evidence="7" key="1">
    <citation type="submission" date="2021-01" db="EMBL/GenBank/DDBJ databases">
        <title>Whole genome shotgun sequence of Acrocarpospora phusangensis NBRC 108782.</title>
        <authorList>
            <person name="Komaki H."/>
            <person name="Tamura T."/>
        </authorList>
    </citation>
    <scope>NUCLEOTIDE SEQUENCE</scope>
    <source>
        <strain evidence="7">NBRC 108782</strain>
    </source>
</reference>
<accession>A0A919UM61</accession>
<dbReference type="SUPFAM" id="SSF49329">
    <property type="entry name" value="Cu,Zn superoxide dismutase-like"/>
    <property type="match status" value="1"/>
</dbReference>
<comment type="cofactor">
    <cofactor evidence="3">
        <name>Zn(2+)</name>
        <dbReference type="ChEBI" id="CHEBI:29105"/>
    </cofactor>
    <text evidence="3">Binds 1 zinc ion per subunit.</text>
</comment>
<dbReference type="GO" id="GO:0005507">
    <property type="term" value="F:copper ion binding"/>
    <property type="evidence" value="ECO:0007669"/>
    <property type="project" value="InterPro"/>
</dbReference>
<keyword evidence="8" id="KW-1185">Reference proteome</keyword>
<keyword evidence="3" id="KW-0560">Oxidoreductase</keyword>
<keyword evidence="3" id="KW-0479">Metal-binding</keyword>
<comment type="similarity">
    <text evidence="1 3">Belongs to the Cu-Zn superoxide dismutase family.</text>
</comment>
<keyword evidence="5" id="KW-0732">Signal</keyword>
<comment type="caution">
    <text evidence="7">The sequence shown here is derived from an EMBL/GenBank/DDBJ whole genome shotgun (WGS) entry which is preliminary data.</text>
</comment>
<dbReference type="GO" id="GO:0004784">
    <property type="term" value="F:superoxide dismutase activity"/>
    <property type="evidence" value="ECO:0007669"/>
    <property type="project" value="UniProtKB-EC"/>
</dbReference>
<organism evidence="7 8">
    <name type="scientific">Acrocarpospora phusangensis</name>
    <dbReference type="NCBI Taxonomy" id="1070424"/>
    <lineage>
        <taxon>Bacteria</taxon>
        <taxon>Bacillati</taxon>
        <taxon>Actinomycetota</taxon>
        <taxon>Actinomycetes</taxon>
        <taxon>Streptosporangiales</taxon>
        <taxon>Streptosporangiaceae</taxon>
        <taxon>Acrocarpospora</taxon>
    </lineage>
</organism>
<comment type="function">
    <text evidence="2">Destroys radicals which are normally produced within the cells and which are toxic to biological systems. May play a role in favoring mycobacterial survival in phagocytes.</text>
</comment>
<feature type="region of interest" description="Disordered" evidence="4">
    <location>
        <begin position="166"/>
        <end position="187"/>
    </location>
</feature>
<evidence type="ECO:0000313" key="8">
    <source>
        <dbReference type="Proteomes" id="UP000640052"/>
    </source>
</evidence>
<evidence type="ECO:0000259" key="6">
    <source>
        <dbReference type="Pfam" id="PF00080"/>
    </source>
</evidence>
<dbReference type="InterPro" id="IPR024134">
    <property type="entry name" value="SOD_Cu/Zn_/chaperone"/>
</dbReference>
<evidence type="ECO:0000256" key="4">
    <source>
        <dbReference type="SAM" id="MobiDB-lite"/>
    </source>
</evidence>
<dbReference type="InterPro" id="IPR036423">
    <property type="entry name" value="SOD-like_Cu/Zn_dom_sf"/>
</dbReference>
<evidence type="ECO:0000256" key="1">
    <source>
        <dbReference type="ARBA" id="ARBA00010457"/>
    </source>
</evidence>
<feature type="signal peptide" evidence="5">
    <location>
        <begin position="1"/>
        <end position="29"/>
    </location>
</feature>
<dbReference type="AlphaFoldDB" id="A0A919UM61"/>
<feature type="chain" id="PRO_5037020917" description="Superoxide dismutase [Cu-Zn]" evidence="5">
    <location>
        <begin position="30"/>
        <end position="206"/>
    </location>
</feature>
<dbReference type="Proteomes" id="UP000640052">
    <property type="component" value="Unassembled WGS sequence"/>
</dbReference>
<feature type="domain" description="Superoxide dismutase copper/zinc binding" evidence="6">
    <location>
        <begin position="50"/>
        <end position="196"/>
    </location>
</feature>
<dbReference type="InterPro" id="IPR018152">
    <property type="entry name" value="SOD_Cu/Zn_BS"/>
</dbReference>